<dbReference type="Proteomes" id="UP001176429">
    <property type="component" value="Unassembled WGS sequence"/>
</dbReference>
<comment type="caution">
    <text evidence="1">The sequence shown here is derived from an EMBL/GenBank/DDBJ whole genome shotgun (WGS) entry which is preliminary data.</text>
</comment>
<reference evidence="1" key="1">
    <citation type="submission" date="2023-07" db="EMBL/GenBank/DDBJ databases">
        <authorList>
            <person name="Kim M.K."/>
        </authorList>
    </citation>
    <scope>NUCLEOTIDE SEQUENCE</scope>
    <source>
        <strain evidence="1">ASUV-10-1</strain>
    </source>
</reference>
<gene>
    <name evidence="1" type="ORF">Q5H93_21575</name>
</gene>
<accession>A0ABT9BGF7</accession>
<evidence type="ECO:0000313" key="1">
    <source>
        <dbReference type="EMBL" id="MDO7877350.1"/>
    </source>
</evidence>
<protein>
    <submittedName>
        <fullName evidence="1">Uncharacterized protein</fullName>
    </submittedName>
</protein>
<sequence length="147" mass="16393">MNSKKNPKPLIPLLGSPVNKRAKLDVSEGFKEGDMLVLTGRVLSFRAGTVLPVLGYCLDMDVDGTPYCLRAYVPGKRTTYAGRQASRFRTALQQEVWFGGMRSLYFTELDVTDHAEAIRLQRETGAIVIPMYDYDRLGIDTTTQKAA</sequence>
<name>A0ABT9BGF7_9BACT</name>
<dbReference type="EMBL" id="JAUQSY010000019">
    <property type="protein sequence ID" value="MDO7877350.1"/>
    <property type="molecule type" value="Genomic_DNA"/>
</dbReference>
<dbReference type="RefSeq" id="WP_305008778.1">
    <property type="nucleotide sequence ID" value="NZ_JAUQSY010000019.1"/>
</dbReference>
<proteinExistence type="predicted"/>
<keyword evidence="2" id="KW-1185">Reference proteome</keyword>
<evidence type="ECO:0000313" key="2">
    <source>
        <dbReference type="Proteomes" id="UP001176429"/>
    </source>
</evidence>
<organism evidence="1 2">
    <name type="scientific">Hymenobacter aranciens</name>
    <dbReference type="NCBI Taxonomy" id="3063996"/>
    <lineage>
        <taxon>Bacteria</taxon>
        <taxon>Pseudomonadati</taxon>
        <taxon>Bacteroidota</taxon>
        <taxon>Cytophagia</taxon>
        <taxon>Cytophagales</taxon>
        <taxon>Hymenobacteraceae</taxon>
        <taxon>Hymenobacter</taxon>
    </lineage>
</organism>